<dbReference type="Pfam" id="PF17783">
    <property type="entry name" value="WHD_CvfB"/>
    <property type="match status" value="1"/>
</dbReference>
<dbReference type="Proteomes" id="UP000599024">
    <property type="component" value="Unassembled WGS sequence"/>
</dbReference>
<comment type="caution">
    <text evidence="2">The sequence shown here is derived from an EMBL/GenBank/DDBJ whole genome shotgun (WGS) entry which is preliminary data.</text>
</comment>
<dbReference type="AlphaFoldDB" id="A0A8J6N9Y1"/>
<evidence type="ECO:0000313" key="3">
    <source>
        <dbReference type="Proteomes" id="UP000599024"/>
    </source>
</evidence>
<organism evidence="2 3">
    <name type="scientific">Candidatus Desulfatifera sulfidica</name>
    <dbReference type="NCBI Taxonomy" id="2841691"/>
    <lineage>
        <taxon>Bacteria</taxon>
        <taxon>Pseudomonadati</taxon>
        <taxon>Thermodesulfobacteriota</taxon>
        <taxon>Desulfobulbia</taxon>
        <taxon>Desulfobulbales</taxon>
        <taxon>Desulfobulbaceae</taxon>
        <taxon>Candidatus Desulfatifera</taxon>
    </lineage>
</organism>
<gene>
    <name evidence="2" type="ORF">H8E79_06820</name>
</gene>
<dbReference type="InterPro" id="IPR014464">
    <property type="entry name" value="CvfB_fam"/>
</dbReference>
<evidence type="ECO:0000259" key="1">
    <source>
        <dbReference type="Pfam" id="PF17783"/>
    </source>
</evidence>
<feature type="domain" description="Conserved virulence factor B-like winged helix" evidence="1">
    <location>
        <begin position="2"/>
        <end position="51"/>
    </location>
</feature>
<accession>A0A8J6N9Y1</accession>
<dbReference type="PANTHER" id="PTHR37296:SF1">
    <property type="entry name" value="CONSERVED VIRULENCE FACTOR B"/>
    <property type="match status" value="1"/>
</dbReference>
<proteinExistence type="predicted"/>
<dbReference type="InterPro" id="IPR036388">
    <property type="entry name" value="WH-like_DNA-bd_sf"/>
</dbReference>
<evidence type="ECO:0000313" key="2">
    <source>
        <dbReference type="EMBL" id="MBC8208861.1"/>
    </source>
</evidence>
<dbReference type="InterPro" id="IPR040764">
    <property type="entry name" value="CvfB_WH"/>
</dbReference>
<name>A0A8J6N9Y1_9BACT</name>
<dbReference type="EMBL" id="JACNLK010000057">
    <property type="protein sequence ID" value="MBC8208861.1"/>
    <property type="molecule type" value="Genomic_DNA"/>
</dbReference>
<reference evidence="2 3" key="1">
    <citation type="submission" date="2020-08" db="EMBL/GenBank/DDBJ databases">
        <title>Bridging the membrane lipid divide: bacteria of the FCB group superphylum have the potential to synthesize archaeal ether lipids.</title>
        <authorList>
            <person name="Villanueva L."/>
            <person name="Von Meijenfeldt F.A.B."/>
            <person name="Westbye A.B."/>
            <person name="Yadav S."/>
            <person name="Hopmans E.C."/>
            <person name="Dutilh B.E."/>
            <person name="Sinninghe Damste J.S."/>
        </authorList>
    </citation>
    <scope>NUCLEOTIDE SEQUENCE [LARGE SCALE GENOMIC DNA]</scope>
    <source>
        <strain evidence="2">NIOZ-UU81</strain>
    </source>
</reference>
<sequence>RKTGGKIALTDKSPPEEIYSSFRVSKKVFKKAIGALYKRKIITIDSDGIRLTERKNL</sequence>
<dbReference type="PANTHER" id="PTHR37296">
    <property type="entry name" value="CONSERVED VIRULENCE FACTOR B"/>
    <property type="match status" value="1"/>
</dbReference>
<feature type="non-terminal residue" evidence="2">
    <location>
        <position position="1"/>
    </location>
</feature>
<dbReference type="Gene3D" id="1.10.10.10">
    <property type="entry name" value="Winged helix-like DNA-binding domain superfamily/Winged helix DNA-binding domain"/>
    <property type="match status" value="1"/>
</dbReference>
<protein>
    <submittedName>
        <fullName evidence="2">GntR family transcriptional regulator</fullName>
    </submittedName>
</protein>